<gene>
    <name evidence="2" type="primary">LOC111592094</name>
</gene>
<proteinExistence type="predicted"/>
<dbReference type="RefSeq" id="XP_023159887.2">
    <property type="nucleotide sequence ID" value="XM_023304119.2"/>
</dbReference>
<dbReference type="GeneID" id="111592094"/>
<dbReference type="OMA" id="REGDYSY"/>
<organism evidence="1 2">
    <name type="scientific">Drosophila hydei</name>
    <name type="common">Fruit fly</name>
    <dbReference type="NCBI Taxonomy" id="7224"/>
    <lineage>
        <taxon>Eukaryota</taxon>
        <taxon>Metazoa</taxon>
        <taxon>Ecdysozoa</taxon>
        <taxon>Arthropoda</taxon>
        <taxon>Hexapoda</taxon>
        <taxon>Insecta</taxon>
        <taxon>Pterygota</taxon>
        <taxon>Neoptera</taxon>
        <taxon>Endopterygota</taxon>
        <taxon>Diptera</taxon>
        <taxon>Brachycera</taxon>
        <taxon>Muscomorpha</taxon>
        <taxon>Ephydroidea</taxon>
        <taxon>Drosophilidae</taxon>
        <taxon>Drosophila</taxon>
    </lineage>
</organism>
<sequence>MVDMVPWNAHVKTWVDVGLVVGHKPLTWLMDVANELDEYNDYNKWKQALWKKLGEKFKIYSKVAMRKFVVYLNTKVMTVYRENMRRRNTRTTMPLDYEEKEDYSYAGEKSV</sequence>
<evidence type="ECO:0000313" key="2">
    <source>
        <dbReference type="RefSeq" id="XP_023159887.2"/>
    </source>
</evidence>
<reference evidence="2" key="1">
    <citation type="submission" date="2025-08" db="UniProtKB">
        <authorList>
            <consortium name="RefSeq"/>
        </authorList>
    </citation>
    <scope>IDENTIFICATION</scope>
    <source>
        <strain evidence="2">15085-1641.00</strain>
        <tissue evidence="2">Whole body</tissue>
    </source>
</reference>
<dbReference type="OrthoDB" id="10415307at2759"/>
<protein>
    <submittedName>
        <fullName evidence="2">Uncharacterized protein LOC111592094</fullName>
    </submittedName>
</protein>
<dbReference type="AlphaFoldDB" id="A0A6J1L6Z6"/>
<dbReference type="Proteomes" id="UP000504633">
    <property type="component" value="Unplaced"/>
</dbReference>
<accession>A0A6J1L6Z6</accession>
<keyword evidence="1" id="KW-1185">Reference proteome</keyword>
<dbReference type="KEGG" id="dhe:111592094"/>
<evidence type="ECO:0000313" key="1">
    <source>
        <dbReference type="Proteomes" id="UP000504633"/>
    </source>
</evidence>
<name>A0A6J1L6Z6_DROHY</name>